<dbReference type="Proteomes" id="UP000018888">
    <property type="component" value="Unassembled WGS sequence"/>
</dbReference>
<name>A0A2P4QJD3_RHIID</name>
<reference evidence="2 3" key="1">
    <citation type="journal article" date="2013" name="Proc. Natl. Acad. Sci. U.S.A.">
        <title>Genome of an arbuscular mycorrhizal fungus provides insight into the oldest plant symbiosis.</title>
        <authorList>
            <person name="Tisserant E."/>
            <person name="Malbreil M."/>
            <person name="Kuo A."/>
            <person name="Kohler A."/>
            <person name="Symeonidi A."/>
            <person name="Balestrini R."/>
            <person name="Charron P."/>
            <person name="Duensing N."/>
            <person name="Frei Dit Frey N."/>
            <person name="Gianinazzi-Pearson V."/>
            <person name="Gilbert L.B."/>
            <person name="Handa Y."/>
            <person name="Herr J.R."/>
            <person name="Hijri M."/>
            <person name="Koul R."/>
            <person name="Kawaguchi M."/>
            <person name="Krajinski F."/>
            <person name="Lammers P.J."/>
            <person name="Masclaux F.G."/>
            <person name="Murat C."/>
            <person name="Morin E."/>
            <person name="Ndikumana S."/>
            <person name="Pagni M."/>
            <person name="Petitpierre D."/>
            <person name="Requena N."/>
            <person name="Rosikiewicz P."/>
            <person name="Riley R."/>
            <person name="Saito K."/>
            <person name="San Clemente H."/>
            <person name="Shapiro H."/>
            <person name="van Tuinen D."/>
            <person name="Becard G."/>
            <person name="Bonfante P."/>
            <person name="Paszkowski U."/>
            <person name="Shachar-Hill Y.Y."/>
            <person name="Tuskan G.A."/>
            <person name="Young P.W."/>
            <person name="Sanders I.R."/>
            <person name="Henrissat B."/>
            <person name="Rensing S.A."/>
            <person name="Grigoriev I.V."/>
            <person name="Corradi N."/>
            <person name="Roux C."/>
            <person name="Martin F."/>
        </authorList>
    </citation>
    <scope>NUCLEOTIDE SEQUENCE [LARGE SCALE GENOMIC DNA]</scope>
    <source>
        <strain evidence="2 3">DAOM 197198</strain>
    </source>
</reference>
<protein>
    <submittedName>
        <fullName evidence="2">Uncharacterized protein</fullName>
    </submittedName>
</protein>
<feature type="non-terminal residue" evidence="2">
    <location>
        <position position="1"/>
    </location>
</feature>
<evidence type="ECO:0000313" key="3">
    <source>
        <dbReference type="Proteomes" id="UP000018888"/>
    </source>
</evidence>
<evidence type="ECO:0000256" key="1">
    <source>
        <dbReference type="SAM" id="Phobius"/>
    </source>
</evidence>
<organism evidence="2 3">
    <name type="scientific">Rhizophagus irregularis (strain DAOM 181602 / DAOM 197198 / MUCL 43194)</name>
    <name type="common">Arbuscular mycorrhizal fungus</name>
    <name type="synonym">Glomus intraradices</name>
    <dbReference type="NCBI Taxonomy" id="747089"/>
    <lineage>
        <taxon>Eukaryota</taxon>
        <taxon>Fungi</taxon>
        <taxon>Fungi incertae sedis</taxon>
        <taxon>Mucoromycota</taxon>
        <taxon>Glomeromycotina</taxon>
        <taxon>Glomeromycetes</taxon>
        <taxon>Glomerales</taxon>
        <taxon>Glomeraceae</taxon>
        <taxon>Rhizophagus</taxon>
    </lineage>
</organism>
<sequence>KKRTLTIGQCNSNKFYSRKILLNHKKFIKCKLKIRIKVIKYLNIHIWWWTLISDWVMQLLVSWSLKPDTNIWFTLISCYHTTCIKCYKPIWIMYPA</sequence>
<reference evidence="2 3" key="2">
    <citation type="journal article" date="2018" name="New Phytol.">
        <title>High intraspecific genome diversity in the model arbuscular mycorrhizal symbiont Rhizophagus irregularis.</title>
        <authorList>
            <person name="Chen E.C.H."/>
            <person name="Morin E."/>
            <person name="Beaudet D."/>
            <person name="Noel J."/>
            <person name="Yildirir G."/>
            <person name="Ndikumana S."/>
            <person name="Charron P."/>
            <person name="St-Onge C."/>
            <person name="Giorgi J."/>
            <person name="Kruger M."/>
            <person name="Marton T."/>
            <person name="Ropars J."/>
            <person name="Grigoriev I.V."/>
            <person name="Hainaut M."/>
            <person name="Henrissat B."/>
            <person name="Roux C."/>
            <person name="Martin F."/>
            <person name="Corradi N."/>
        </authorList>
    </citation>
    <scope>NUCLEOTIDE SEQUENCE [LARGE SCALE GENOMIC DNA]</scope>
    <source>
        <strain evidence="2 3">DAOM 197198</strain>
    </source>
</reference>
<keyword evidence="1" id="KW-0472">Membrane</keyword>
<keyword evidence="1" id="KW-0812">Transmembrane</keyword>
<keyword evidence="1" id="KW-1133">Transmembrane helix</keyword>
<comment type="caution">
    <text evidence="2">The sequence shown here is derived from an EMBL/GenBank/DDBJ whole genome shotgun (WGS) entry which is preliminary data.</text>
</comment>
<dbReference type="AlphaFoldDB" id="A0A2P4QJD3"/>
<accession>A0A2P4QJD3</accession>
<keyword evidence="3" id="KW-1185">Reference proteome</keyword>
<feature type="transmembrane region" description="Helical" evidence="1">
    <location>
        <begin position="41"/>
        <end position="65"/>
    </location>
</feature>
<dbReference type="EMBL" id="AUPC02000037">
    <property type="protein sequence ID" value="POG77741.1"/>
    <property type="molecule type" value="Genomic_DNA"/>
</dbReference>
<gene>
    <name evidence="2" type="ORF">GLOIN_2v1543475</name>
</gene>
<proteinExistence type="predicted"/>
<evidence type="ECO:0000313" key="2">
    <source>
        <dbReference type="EMBL" id="POG77741.1"/>
    </source>
</evidence>